<dbReference type="Gene3D" id="1.10.8.60">
    <property type="match status" value="1"/>
</dbReference>
<reference evidence="11 12" key="1">
    <citation type="submission" date="2021-07" db="EMBL/GenBank/DDBJ databases">
        <title>Flavobacterium WSW3-B6 sp.nov, isolated from seaweed.</title>
        <authorList>
            <person name="Muhammad N."/>
            <person name="Ho H."/>
            <person name="Lee Y.-J."/>
            <person name="Nguyen T."/>
            <person name="Ho J."/>
            <person name="Kim S.-G."/>
        </authorList>
    </citation>
    <scope>NUCLEOTIDE SEQUENCE [LARGE SCALE GENOMIC DNA]</scope>
    <source>
        <strain evidence="11 12">WSW3-B6</strain>
    </source>
</reference>
<feature type="domain" description="DNA polymerase III delta subunit-like C-terminal" evidence="10">
    <location>
        <begin position="211"/>
        <end position="313"/>
    </location>
</feature>
<dbReference type="EC" id="2.7.7.7" evidence="1"/>
<comment type="catalytic activity">
    <reaction evidence="8">
        <text>DNA(n) + a 2'-deoxyribonucleoside 5'-triphosphate = DNA(n+1) + diphosphate</text>
        <dbReference type="Rhea" id="RHEA:22508"/>
        <dbReference type="Rhea" id="RHEA-COMP:17339"/>
        <dbReference type="Rhea" id="RHEA-COMP:17340"/>
        <dbReference type="ChEBI" id="CHEBI:33019"/>
        <dbReference type="ChEBI" id="CHEBI:61560"/>
        <dbReference type="ChEBI" id="CHEBI:173112"/>
        <dbReference type="EC" id="2.7.7.7"/>
    </reaction>
</comment>
<evidence type="ECO:0000259" key="10">
    <source>
        <dbReference type="Pfam" id="PF21694"/>
    </source>
</evidence>
<dbReference type="NCBIfam" id="TIGR01128">
    <property type="entry name" value="holA"/>
    <property type="match status" value="1"/>
</dbReference>
<dbReference type="GO" id="GO:0003887">
    <property type="term" value="F:DNA-directed DNA polymerase activity"/>
    <property type="evidence" value="ECO:0007669"/>
    <property type="project" value="UniProtKB-EC"/>
</dbReference>
<dbReference type="EMBL" id="CP080429">
    <property type="protein sequence ID" value="QYJ67871.1"/>
    <property type="molecule type" value="Genomic_DNA"/>
</dbReference>
<dbReference type="Gene3D" id="1.20.272.10">
    <property type="match status" value="1"/>
</dbReference>
<keyword evidence="6" id="KW-0239">DNA-directed DNA polymerase</keyword>
<dbReference type="InterPro" id="IPR008921">
    <property type="entry name" value="DNA_pol3_clamp-load_cplx_C"/>
</dbReference>
<accession>A0ABX8VB71</accession>
<dbReference type="Pfam" id="PF06144">
    <property type="entry name" value="DNA_pol3_delta"/>
    <property type="match status" value="1"/>
</dbReference>
<proteinExistence type="inferred from homology"/>
<evidence type="ECO:0000259" key="9">
    <source>
        <dbReference type="Pfam" id="PF06144"/>
    </source>
</evidence>
<feature type="domain" description="DNA polymerase III delta N-terminal" evidence="9">
    <location>
        <begin position="20"/>
        <end position="135"/>
    </location>
</feature>
<keyword evidence="4 11" id="KW-0548">Nucleotidyltransferase</keyword>
<evidence type="ECO:0000256" key="2">
    <source>
        <dbReference type="ARBA" id="ARBA00017703"/>
    </source>
</evidence>
<comment type="similarity">
    <text evidence="7">Belongs to the DNA polymerase HolA subunit family.</text>
</comment>
<dbReference type="InterPro" id="IPR010372">
    <property type="entry name" value="DNA_pol3_delta_N"/>
</dbReference>
<dbReference type="Pfam" id="PF21694">
    <property type="entry name" value="DNA_pol3_delta_C"/>
    <property type="match status" value="1"/>
</dbReference>
<keyword evidence="3 11" id="KW-0808">Transferase</keyword>
<protein>
    <recommendedName>
        <fullName evidence="2">DNA polymerase III subunit delta</fullName>
        <ecNumber evidence="1">2.7.7.7</ecNumber>
    </recommendedName>
</protein>
<evidence type="ECO:0000256" key="8">
    <source>
        <dbReference type="ARBA" id="ARBA00049244"/>
    </source>
</evidence>
<evidence type="ECO:0000256" key="5">
    <source>
        <dbReference type="ARBA" id="ARBA00022705"/>
    </source>
</evidence>
<dbReference type="PANTHER" id="PTHR34388:SF1">
    <property type="entry name" value="DNA POLYMERASE III SUBUNIT DELTA"/>
    <property type="match status" value="1"/>
</dbReference>
<dbReference type="InterPro" id="IPR027417">
    <property type="entry name" value="P-loop_NTPase"/>
</dbReference>
<dbReference type="RefSeq" id="WP_220640216.1">
    <property type="nucleotide sequence ID" value="NZ_CP080429.1"/>
</dbReference>
<evidence type="ECO:0000256" key="3">
    <source>
        <dbReference type="ARBA" id="ARBA00022679"/>
    </source>
</evidence>
<dbReference type="PANTHER" id="PTHR34388">
    <property type="entry name" value="DNA POLYMERASE III SUBUNIT DELTA"/>
    <property type="match status" value="1"/>
</dbReference>
<dbReference type="Gene3D" id="3.40.50.300">
    <property type="entry name" value="P-loop containing nucleotide triphosphate hydrolases"/>
    <property type="match status" value="1"/>
</dbReference>
<dbReference type="Proteomes" id="UP000825381">
    <property type="component" value="Chromosome"/>
</dbReference>
<name>A0ABX8VB71_9FLAO</name>
<gene>
    <name evidence="11" type="primary">holA</name>
    <name evidence="11" type="ORF">K1I41_10010</name>
</gene>
<keyword evidence="5" id="KW-0235">DNA replication</keyword>
<dbReference type="InterPro" id="IPR048466">
    <property type="entry name" value="DNA_pol3_delta-like_C"/>
</dbReference>
<evidence type="ECO:0000256" key="6">
    <source>
        <dbReference type="ARBA" id="ARBA00022932"/>
    </source>
</evidence>
<evidence type="ECO:0000256" key="1">
    <source>
        <dbReference type="ARBA" id="ARBA00012417"/>
    </source>
</evidence>
<dbReference type="SUPFAM" id="SSF52540">
    <property type="entry name" value="P-loop containing nucleoside triphosphate hydrolases"/>
    <property type="match status" value="1"/>
</dbReference>
<dbReference type="InterPro" id="IPR005790">
    <property type="entry name" value="DNA_polIII_delta"/>
</dbReference>
<keyword evidence="12" id="KW-1185">Reference proteome</keyword>
<dbReference type="SUPFAM" id="SSF48019">
    <property type="entry name" value="post-AAA+ oligomerization domain-like"/>
    <property type="match status" value="1"/>
</dbReference>
<evidence type="ECO:0000256" key="7">
    <source>
        <dbReference type="ARBA" id="ARBA00034754"/>
    </source>
</evidence>
<evidence type="ECO:0000313" key="12">
    <source>
        <dbReference type="Proteomes" id="UP000825381"/>
    </source>
</evidence>
<organism evidence="11 12">
    <name type="scientific">Flavobacterium litorale</name>
    <dbReference type="NCBI Taxonomy" id="2856519"/>
    <lineage>
        <taxon>Bacteria</taxon>
        <taxon>Pseudomonadati</taxon>
        <taxon>Bacteroidota</taxon>
        <taxon>Flavobacteriia</taxon>
        <taxon>Flavobacteriales</taxon>
        <taxon>Flavobacteriaceae</taxon>
        <taxon>Flavobacterium</taxon>
    </lineage>
</organism>
<evidence type="ECO:0000313" key="11">
    <source>
        <dbReference type="EMBL" id="QYJ67871.1"/>
    </source>
</evidence>
<sequence length="334" mass="38028">MDEALKIVNEIKGGVIKPIYFFMGEEPYYIDKLTEYIENSILTEDEKGFNQSVLYGKDVTIDEIISSARRYPMMAEKQVVIVKEAQELARTIDKLEKYAENPQPTTVLVFAYKYKSVNKQKKIIKLLNKVGVVFESKKLYENQVGDWIKRVLSGKKYNIEPKAIAMLVEFLGNDLSKISNELDKLTIILPEGSTITPKIIEDNIGISKDYNVFELRKAIGERNQLKAYKIADYFSQNAKDNPLVLTTGLIFGFFSQLLQYHGLKDKTPANAAKLLRINPYFIKDYDVAIRNYPMRKVSSIVATLRDIDVKSKGVGANAVPQGDLLKEMLVKIFN</sequence>
<evidence type="ECO:0000256" key="4">
    <source>
        <dbReference type="ARBA" id="ARBA00022695"/>
    </source>
</evidence>